<evidence type="ECO:0000256" key="2">
    <source>
        <dbReference type="PROSITE-ProRule" id="PRU00284"/>
    </source>
</evidence>
<dbReference type="SMART" id="SM00283">
    <property type="entry name" value="MA"/>
    <property type="match status" value="1"/>
</dbReference>
<keyword evidence="5" id="KW-0812">Transmembrane</keyword>
<gene>
    <name evidence="7" type="ORF">LJ207_07475</name>
</gene>
<dbReference type="PANTHER" id="PTHR32089">
    <property type="entry name" value="METHYL-ACCEPTING CHEMOTAXIS PROTEIN MCPB"/>
    <property type="match status" value="1"/>
</dbReference>
<feature type="domain" description="Methyl-accepting transducer" evidence="6">
    <location>
        <begin position="444"/>
        <end position="701"/>
    </location>
</feature>
<dbReference type="Proteomes" id="UP001199296">
    <property type="component" value="Unassembled WGS sequence"/>
</dbReference>
<dbReference type="InterPro" id="IPR029151">
    <property type="entry name" value="Sensor-like_sf"/>
</dbReference>
<sequence>MKDFLTRLSYKKLLLLIISLSMIIIISLISYFIYSSMSAEIITQEEERLESYAASINMKLDDIVEEAEVAVTLIAENNEIREAFAARDRERLTAMLLGSYQSISDTMAQFQFHLPDSTSFLRLHSPDNYGDDLSGFRFTVNQANRTQELVSGIEEGRGGYGFRIVSPVSYQGEHIGTVEMGSALGNNFLEEMRGFFPGDYYLYSLGGSANVSWDQDSSEWIAATAADDPYQLDEETMTALRNGEELVITEGNDNLLLIPFRDFEGNVSGYIKAAYDRSQLVGRLAALLRNISIFAVLAILIAVGITFMISSKIFNKLKDFENLFSEMAMGNLSVSYPITEVNCSEIMDCGQAGCPDFEKDGVVCWFDVGSYAPDFGNEIYCPKIKSGEYEDCQECKVYKKVNRNEIESLGAWFNKLVESLRDLIDEVQEISEILSASSQELTATGEEISAAAEEVGDSMQQVASGAEEQSAQVEETSASIEELTQLLEVVNDDSESMAEKADKVMENIDSGNQALDKTENSISRVKDNTDSTSEAIDSLGDSSQKIGEIVDLINDIASQTNLLALNAAIEAARAGEAGRGFSVVADEIRELSEQSASATEEITKLINSIQKDVKKAVKNMDENKGAVEESVGSIKTTAGSFAEITAQASELDNLIQNIKSEVNKMNKNSQDVEKAVSEISAVSEQAASNAEEVAASSEEQAASTQSVVDASEELVGVVEKLTTIVNEFEL</sequence>
<dbReference type="RefSeq" id="WP_229345722.1">
    <property type="nucleotide sequence ID" value="NZ_JAJFAT010000009.1"/>
</dbReference>
<dbReference type="EMBL" id="JAJFAT010000009">
    <property type="protein sequence ID" value="MCC3145162.1"/>
    <property type="molecule type" value="Genomic_DNA"/>
</dbReference>
<dbReference type="Pfam" id="PF14827">
    <property type="entry name" value="dCache_3"/>
    <property type="match status" value="1"/>
</dbReference>
<dbReference type="PROSITE" id="PS50111">
    <property type="entry name" value="CHEMOTAXIS_TRANSDUC_2"/>
    <property type="match status" value="1"/>
</dbReference>
<feature type="transmembrane region" description="Helical" evidence="5">
    <location>
        <begin position="287"/>
        <end position="309"/>
    </location>
</feature>
<keyword evidence="3" id="KW-0175">Coiled coil</keyword>
<dbReference type="GO" id="GO:0007165">
    <property type="term" value="P:signal transduction"/>
    <property type="evidence" value="ECO:0007669"/>
    <property type="project" value="UniProtKB-KW"/>
</dbReference>
<dbReference type="AlphaFoldDB" id="A0AAW4WZU3"/>
<feature type="region of interest" description="Disordered" evidence="4">
    <location>
        <begin position="454"/>
        <end position="475"/>
    </location>
</feature>
<protein>
    <submittedName>
        <fullName evidence="7">Methyl-accepting chemotaxis protein</fullName>
    </submittedName>
</protein>
<evidence type="ECO:0000313" key="7">
    <source>
        <dbReference type="EMBL" id="MCC3145162.1"/>
    </source>
</evidence>
<dbReference type="InterPro" id="IPR029150">
    <property type="entry name" value="dCache_3"/>
</dbReference>
<dbReference type="CDD" id="cd11386">
    <property type="entry name" value="MCP_signal"/>
    <property type="match status" value="1"/>
</dbReference>
<dbReference type="GO" id="GO:0016020">
    <property type="term" value="C:membrane"/>
    <property type="evidence" value="ECO:0007669"/>
    <property type="project" value="InterPro"/>
</dbReference>
<proteinExistence type="predicted"/>
<evidence type="ECO:0000256" key="5">
    <source>
        <dbReference type="SAM" id="Phobius"/>
    </source>
</evidence>
<organism evidence="7 8">
    <name type="scientific">Halanaerobium polyolivorans</name>
    <dbReference type="NCBI Taxonomy" id="2886943"/>
    <lineage>
        <taxon>Bacteria</taxon>
        <taxon>Bacillati</taxon>
        <taxon>Bacillota</taxon>
        <taxon>Clostridia</taxon>
        <taxon>Halanaerobiales</taxon>
        <taxon>Halanaerobiaceae</taxon>
        <taxon>Halanaerobium</taxon>
    </lineage>
</organism>
<accession>A0AAW4WZU3</accession>
<evidence type="ECO:0000256" key="4">
    <source>
        <dbReference type="SAM" id="MobiDB-lite"/>
    </source>
</evidence>
<keyword evidence="5" id="KW-1133">Transmembrane helix</keyword>
<evidence type="ECO:0000256" key="1">
    <source>
        <dbReference type="ARBA" id="ARBA00023224"/>
    </source>
</evidence>
<evidence type="ECO:0000256" key="3">
    <source>
        <dbReference type="SAM" id="Coils"/>
    </source>
</evidence>
<feature type="coiled-coil region" evidence="3">
    <location>
        <begin position="641"/>
        <end position="675"/>
    </location>
</feature>
<dbReference type="Gene3D" id="1.10.287.950">
    <property type="entry name" value="Methyl-accepting chemotaxis protein"/>
    <property type="match status" value="1"/>
</dbReference>
<feature type="transmembrane region" description="Helical" evidence="5">
    <location>
        <begin position="12"/>
        <end position="34"/>
    </location>
</feature>
<dbReference type="SUPFAM" id="SSF58104">
    <property type="entry name" value="Methyl-accepting chemotaxis protein (MCP) signaling domain"/>
    <property type="match status" value="1"/>
</dbReference>
<dbReference type="InterPro" id="IPR004089">
    <property type="entry name" value="MCPsignal_dom"/>
</dbReference>
<keyword evidence="5" id="KW-0472">Membrane</keyword>
<comment type="caution">
    <text evidence="7">The sequence shown here is derived from an EMBL/GenBank/DDBJ whole genome shotgun (WGS) entry which is preliminary data.</text>
</comment>
<dbReference type="PANTHER" id="PTHR32089:SF112">
    <property type="entry name" value="LYSOZYME-LIKE PROTEIN-RELATED"/>
    <property type="match status" value="1"/>
</dbReference>
<keyword evidence="8" id="KW-1185">Reference proteome</keyword>
<dbReference type="Pfam" id="PF00015">
    <property type="entry name" value="MCPsignal"/>
    <property type="match status" value="1"/>
</dbReference>
<evidence type="ECO:0000313" key="8">
    <source>
        <dbReference type="Proteomes" id="UP001199296"/>
    </source>
</evidence>
<name>A0AAW4WZU3_9FIRM</name>
<reference evidence="7 8" key="1">
    <citation type="submission" date="2021-10" db="EMBL/GenBank/DDBJ databases">
        <authorList>
            <person name="Grouzdev D.S."/>
            <person name="Pantiukh K.S."/>
            <person name="Krutkina M.S."/>
        </authorList>
    </citation>
    <scope>NUCLEOTIDE SEQUENCE [LARGE SCALE GENOMIC DNA]</scope>
    <source>
        <strain evidence="7 8">Z-7514</strain>
    </source>
</reference>
<evidence type="ECO:0000259" key="6">
    <source>
        <dbReference type="PROSITE" id="PS50111"/>
    </source>
</evidence>
<dbReference type="Gene3D" id="3.30.450.20">
    <property type="entry name" value="PAS domain"/>
    <property type="match status" value="1"/>
</dbReference>
<feature type="compositionally biased region" description="Polar residues" evidence="4">
    <location>
        <begin position="458"/>
        <end position="475"/>
    </location>
</feature>
<keyword evidence="1 2" id="KW-0807">Transducer</keyword>
<dbReference type="SUPFAM" id="SSF103190">
    <property type="entry name" value="Sensory domain-like"/>
    <property type="match status" value="1"/>
</dbReference>
<feature type="compositionally biased region" description="Basic and acidic residues" evidence="4">
    <location>
        <begin position="516"/>
        <end position="529"/>
    </location>
</feature>
<feature type="region of interest" description="Disordered" evidence="4">
    <location>
        <begin position="512"/>
        <end position="537"/>
    </location>
</feature>